<protein>
    <recommendedName>
        <fullName evidence="3">Uracil-DNA glycosylase</fullName>
    </recommendedName>
</protein>
<dbReference type="Proteomes" id="UP001576776">
    <property type="component" value="Unassembled WGS sequence"/>
</dbReference>
<keyword evidence="2" id="KW-1185">Reference proteome</keyword>
<dbReference type="EMBL" id="JBHFNS010000087">
    <property type="protein sequence ID" value="MFB2938374.1"/>
    <property type="molecule type" value="Genomic_DNA"/>
</dbReference>
<organism evidence="1 2">
    <name type="scientific">Floridaenema fluviatile BLCC-F154</name>
    <dbReference type="NCBI Taxonomy" id="3153640"/>
    <lineage>
        <taxon>Bacteria</taxon>
        <taxon>Bacillati</taxon>
        <taxon>Cyanobacteriota</taxon>
        <taxon>Cyanophyceae</taxon>
        <taxon>Oscillatoriophycideae</taxon>
        <taxon>Aerosakkonematales</taxon>
        <taxon>Aerosakkonemataceae</taxon>
        <taxon>Floridanema</taxon>
        <taxon>Floridanema fluviatile</taxon>
    </lineage>
</organism>
<evidence type="ECO:0008006" key="3">
    <source>
        <dbReference type="Google" id="ProtNLM"/>
    </source>
</evidence>
<accession>A0ABV4YHS9</accession>
<sequence length="206" mass="22712">MTVATANPRHLSNSNEHFTPDWLLDGVREVLGSIDLDPASCEEANKRVNAQMFYDADSCGVGALGLDWDSREVNEAGQLVVKPANVFCNPPGGKVANKSQIKLFWNKLIEQVEKGNIRHALFLAFSVEALQSTQKKTDKAMLDFPGCMFKDRVAYVQPGGSIAKSPPHSSSIIYVPGTFDATDRFFRAFHGKLGKCWKPVNSHLVM</sequence>
<evidence type="ECO:0000313" key="1">
    <source>
        <dbReference type="EMBL" id="MFB2938374.1"/>
    </source>
</evidence>
<gene>
    <name evidence="1" type="ORF">ACE1B6_24265</name>
</gene>
<reference evidence="1 2" key="1">
    <citation type="submission" date="2024-09" db="EMBL/GenBank/DDBJ databases">
        <title>Floridaenema gen nov. (Aerosakkonemataceae, Aerosakkonematales ord. nov., Cyanobacteria) from benthic tropical and subtropical fresh waters, with the description of four new species.</title>
        <authorList>
            <person name="Moretto J.A."/>
            <person name="Berthold D.E."/>
            <person name="Lefler F.W."/>
            <person name="Huang I.-S."/>
            <person name="Laughinghouse H. IV."/>
        </authorList>
    </citation>
    <scope>NUCLEOTIDE SEQUENCE [LARGE SCALE GENOMIC DNA]</scope>
    <source>
        <strain evidence="1 2">BLCC-F154</strain>
    </source>
</reference>
<dbReference type="RefSeq" id="WP_413259855.1">
    <property type="nucleotide sequence ID" value="NZ_JBHFNS010000087.1"/>
</dbReference>
<evidence type="ECO:0000313" key="2">
    <source>
        <dbReference type="Proteomes" id="UP001576776"/>
    </source>
</evidence>
<name>A0ABV4YHS9_9CYAN</name>
<proteinExistence type="predicted"/>
<comment type="caution">
    <text evidence="1">The sequence shown here is derived from an EMBL/GenBank/DDBJ whole genome shotgun (WGS) entry which is preliminary data.</text>
</comment>